<dbReference type="SMART" id="SM00355">
    <property type="entry name" value="ZnF_C2H2"/>
    <property type="match status" value="2"/>
</dbReference>
<dbReference type="InterPro" id="IPR013087">
    <property type="entry name" value="Znf_C2H2_type"/>
</dbReference>
<keyword evidence="4" id="KW-1185">Reference proteome</keyword>
<dbReference type="AlphaFoldDB" id="A0A0C3D5E1"/>
<proteinExistence type="predicted"/>
<gene>
    <name evidence="3" type="ORF">SCLCIDRAFT_272726</name>
</gene>
<evidence type="ECO:0000259" key="2">
    <source>
        <dbReference type="PROSITE" id="PS50157"/>
    </source>
</evidence>
<dbReference type="STRING" id="1036808.A0A0C3D5E1"/>
<reference evidence="4" key="2">
    <citation type="submission" date="2015-01" db="EMBL/GenBank/DDBJ databases">
        <title>Evolutionary Origins and Diversification of the Mycorrhizal Mutualists.</title>
        <authorList>
            <consortium name="DOE Joint Genome Institute"/>
            <consortium name="Mycorrhizal Genomics Consortium"/>
            <person name="Kohler A."/>
            <person name="Kuo A."/>
            <person name="Nagy L.G."/>
            <person name="Floudas D."/>
            <person name="Copeland A."/>
            <person name="Barry K.W."/>
            <person name="Cichocki N."/>
            <person name="Veneault-Fourrey C."/>
            <person name="LaButti K."/>
            <person name="Lindquist E.A."/>
            <person name="Lipzen A."/>
            <person name="Lundell T."/>
            <person name="Morin E."/>
            <person name="Murat C."/>
            <person name="Riley R."/>
            <person name="Ohm R."/>
            <person name="Sun H."/>
            <person name="Tunlid A."/>
            <person name="Henrissat B."/>
            <person name="Grigoriev I.V."/>
            <person name="Hibbett D.S."/>
            <person name="Martin F."/>
        </authorList>
    </citation>
    <scope>NUCLEOTIDE SEQUENCE [LARGE SCALE GENOMIC DNA]</scope>
    <source>
        <strain evidence="4">Foug A</strain>
    </source>
</reference>
<reference evidence="3 4" key="1">
    <citation type="submission" date="2014-04" db="EMBL/GenBank/DDBJ databases">
        <authorList>
            <consortium name="DOE Joint Genome Institute"/>
            <person name="Kuo A."/>
            <person name="Kohler A."/>
            <person name="Nagy L.G."/>
            <person name="Floudas D."/>
            <person name="Copeland A."/>
            <person name="Barry K.W."/>
            <person name="Cichocki N."/>
            <person name="Veneault-Fourrey C."/>
            <person name="LaButti K."/>
            <person name="Lindquist E.A."/>
            <person name="Lipzen A."/>
            <person name="Lundell T."/>
            <person name="Morin E."/>
            <person name="Murat C."/>
            <person name="Sun H."/>
            <person name="Tunlid A."/>
            <person name="Henrissat B."/>
            <person name="Grigoriev I.V."/>
            <person name="Hibbett D.S."/>
            <person name="Martin F."/>
            <person name="Nordberg H.P."/>
            <person name="Cantor M.N."/>
            <person name="Hua S.X."/>
        </authorList>
    </citation>
    <scope>NUCLEOTIDE SEQUENCE [LARGE SCALE GENOMIC DNA]</scope>
    <source>
        <strain evidence="3 4">Foug A</strain>
    </source>
</reference>
<protein>
    <recommendedName>
        <fullName evidence="2">C2H2-type domain-containing protein</fullName>
    </recommendedName>
</protein>
<dbReference type="InParanoid" id="A0A0C3D5E1"/>
<feature type="domain" description="C2H2-type" evidence="2">
    <location>
        <begin position="123"/>
        <end position="146"/>
    </location>
</feature>
<evidence type="ECO:0000256" key="1">
    <source>
        <dbReference type="PROSITE-ProRule" id="PRU00042"/>
    </source>
</evidence>
<dbReference type="SUPFAM" id="SSF57667">
    <property type="entry name" value="beta-beta-alpha zinc fingers"/>
    <property type="match status" value="1"/>
</dbReference>
<dbReference type="OrthoDB" id="2647604at2759"/>
<keyword evidence="1" id="KW-0863">Zinc-finger</keyword>
<organism evidence="3 4">
    <name type="scientific">Scleroderma citrinum Foug A</name>
    <dbReference type="NCBI Taxonomy" id="1036808"/>
    <lineage>
        <taxon>Eukaryota</taxon>
        <taxon>Fungi</taxon>
        <taxon>Dikarya</taxon>
        <taxon>Basidiomycota</taxon>
        <taxon>Agaricomycotina</taxon>
        <taxon>Agaricomycetes</taxon>
        <taxon>Agaricomycetidae</taxon>
        <taxon>Boletales</taxon>
        <taxon>Sclerodermatineae</taxon>
        <taxon>Sclerodermataceae</taxon>
        <taxon>Scleroderma</taxon>
    </lineage>
</organism>
<dbReference type="PROSITE" id="PS50157">
    <property type="entry name" value="ZINC_FINGER_C2H2_2"/>
    <property type="match status" value="1"/>
</dbReference>
<dbReference type="Gene3D" id="3.30.160.60">
    <property type="entry name" value="Classic Zinc Finger"/>
    <property type="match status" value="1"/>
</dbReference>
<dbReference type="Proteomes" id="UP000053989">
    <property type="component" value="Unassembled WGS sequence"/>
</dbReference>
<dbReference type="EMBL" id="KN822124">
    <property type="protein sequence ID" value="KIM56025.1"/>
    <property type="molecule type" value="Genomic_DNA"/>
</dbReference>
<keyword evidence="1" id="KW-0862">Zinc</keyword>
<name>A0A0C3D5E1_9AGAM</name>
<evidence type="ECO:0000313" key="3">
    <source>
        <dbReference type="EMBL" id="KIM56025.1"/>
    </source>
</evidence>
<keyword evidence="1" id="KW-0479">Metal-binding</keyword>
<evidence type="ECO:0000313" key="4">
    <source>
        <dbReference type="Proteomes" id="UP000053989"/>
    </source>
</evidence>
<dbReference type="InterPro" id="IPR036236">
    <property type="entry name" value="Znf_C2H2_sf"/>
</dbReference>
<dbReference type="GO" id="GO:0008270">
    <property type="term" value="F:zinc ion binding"/>
    <property type="evidence" value="ECO:0007669"/>
    <property type="project" value="UniProtKB-KW"/>
</dbReference>
<accession>A0A0C3D5E1</accession>
<sequence length="146" mass="16890">MDKFSCPAERKEHPSPPIFFPLHPLVLLMPLVDGYNYSWGKQDMQQLIDNAAQDPHTCAWVVGNTFCGLPVFRHMFPTHLRDDHGITGNDKTQFYCRWVGCGVLMNKESISRHVTEMHLRTRHTCRICGKNFSRKHTLNSHMTSTH</sequence>
<dbReference type="HOGENOM" id="CLU_126337_0_0_1"/>
<dbReference type="PROSITE" id="PS00028">
    <property type="entry name" value="ZINC_FINGER_C2H2_1"/>
    <property type="match status" value="1"/>
</dbReference>